<feature type="region of interest" description="Disordered" evidence="1">
    <location>
        <begin position="141"/>
        <end position="183"/>
    </location>
</feature>
<dbReference type="GO" id="GO:0030001">
    <property type="term" value="P:metal ion transport"/>
    <property type="evidence" value="ECO:0007669"/>
    <property type="project" value="InterPro"/>
</dbReference>
<name>A0A7C8GVQ0_9BACI</name>
<proteinExistence type="predicted"/>
<dbReference type="OrthoDB" id="9810636at2"/>
<keyword evidence="4" id="KW-1185">Reference proteome</keyword>
<dbReference type="PANTHER" id="PTHR42953">
    <property type="entry name" value="HIGH-AFFINITY ZINC UPTAKE SYSTEM PROTEIN ZNUA-RELATED"/>
    <property type="match status" value="1"/>
</dbReference>
<sequence length="352" mass="39784">MKKTSLLVLSFFFIILLAACGQEEQSEADSTGNQDTTAGTDAQKTNSEVIDIYTTLYPLQFFTKEIGGEYVNATSILPPGTDAHTFEPTSKLMVEIAEGDLFVYNGAEMESYASSIEDALQDEDVKIIEAAEGINLVEHTHSHEHGEEHSHGEHAHDEEEHSHEEHAHEEEGHDHDHGGKDPHIWLDPIKAIDLAENIKKALVELKPEQADYFEENFHNLEERLIALDESFHETIEQAPNKEILVTHAAYGYWEQSYGMEQIAISGISSSDEPSQKKIEEILNQVEESGIKYLLFEQNVEPKVAKVIQEEAQVEPLQLHNLATLTEENIENDETYFTLMEKNLEVLEKALQY</sequence>
<dbReference type="InterPro" id="IPR006127">
    <property type="entry name" value="ZnuA-like"/>
</dbReference>
<dbReference type="AlphaFoldDB" id="A0A7C8GVQ0"/>
<evidence type="ECO:0000313" key="4">
    <source>
        <dbReference type="Proteomes" id="UP000480246"/>
    </source>
</evidence>
<dbReference type="InterPro" id="IPR050492">
    <property type="entry name" value="Bact_metal-bind_prot9"/>
</dbReference>
<evidence type="ECO:0000256" key="1">
    <source>
        <dbReference type="SAM" id="MobiDB-lite"/>
    </source>
</evidence>
<dbReference type="Gene3D" id="3.40.50.1980">
    <property type="entry name" value="Nitrogenase molybdenum iron protein domain"/>
    <property type="match status" value="3"/>
</dbReference>
<feature type="signal peptide" evidence="2">
    <location>
        <begin position="1"/>
        <end position="18"/>
    </location>
</feature>
<feature type="chain" id="PRO_5039037351" evidence="2">
    <location>
        <begin position="19"/>
        <end position="352"/>
    </location>
</feature>
<evidence type="ECO:0000256" key="2">
    <source>
        <dbReference type="SAM" id="SignalP"/>
    </source>
</evidence>
<reference evidence="3 4" key="1">
    <citation type="submission" date="2019-10" db="EMBL/GenBank/DDBJ databases">
        <title>Gracilibacillus sp. nov. isolated from rice seeds.</title>
        <authorList>
            <person name="He S."/>
        </authorList>
    </citation>
    <scope>NUCLEOTIDE SEQUENCE [LARGE SCALE GENOMIC DNA]</scope>
    <source>
        <strain evidence="3 4">TD8</strain>
    </source>
</reference>
<organism evidence="3 4">
    <name type="scientific">Gracilibacillus oryzae</name>
    <dbReference type="NCBI Taxonomy" id="1672701"/>
    <lineage>
        <taxon>Bacteria</taxon>
        <taxon>Bacillati</taxon>
        <taxon>Bacillota</taxon>
        <taxon>Bacilli</taxon>
        <taxon>Bacillales</taxon>
        <taxon>Bacillaceae</taxon>
        <taxon>Gracilibacillus</taxon>
    </lineage>
</organism>
<dbReference type="PROSITE" id="PS51257">
    <property type="entry name" value="PROKAR_LIPOPROTEIN"/>
    <property type="match status" value="1"/>
</dbReference>
<dbReference type="PANTHER" id="PTHR42953:SF8">
    <property type="entry name" value="ZINT DOMAIN-CONTAINING PROTEIN"/>
    <property type="match status" value="1"/>
</dbReference>
<dbReference type="GO" id="GO:0046872">
    <property type="term" value="F:metal ion binding"/>
    <property type="evidence" value="ECO:0007669"/>
    <property type="project" value="InterPro"/>
</dbReference>
<comment type="caution">
    <text evidence="3">The sequence shown here is derived from an EMBL/GenBank/DDBJ whole genome shotgun (WGS) entry which is preliminary data.</text>
</comment>
<dbReference type="SUPFAM" id="SSF53807">
    <property type="entry name" value="Helical backbone' metal receptor"/>
    <property type="match status" value="1"/>
</dbReference>
<dbReference type="Pfam" id="PF01297">
    <property type="entry name" value="ZnuA"/>
    <property type="match status" value="1"/>
</dbReference>
<keyword evidence="2" id="KW-0732">Signal</keyword>
<dbReference type="EMBL" id="WEID01000004">
    <property type="protein sequence ID" value="KAB8139345.1"/>
    <property type="molecule type" value="Genomic_DNA"/>
</dbReference>
<gene>
    <name evidence="3" type="ORF">F9U64_00695</name>
</gene>
<dbReference type="Proteomes" id="UP000480246">
    <property type="component" value="Unassembled WGS sequence"/>
</dbReference>
<evidence type="ECO:0000313" key="3">
    <source>
        <dbReference type="EMBL" id="KAB8139345.1"/>
    </source>
</evidence>
<accession>A0A7C8GVQ0</accession>
<protein>
    <submittedName>
        <fullName evidence="3">Adhesin</fullName>
    </submittedName>
</protein>
<dbReference type="RefSeq" id="WP_153400852.1">
    <property type="nucleotide sequence ID" value="NZ_ML762424.1"/>
</dbReference>